<accession>A0A5C6ZDE4</accession>
<dbReference type="AlphaFoldDB" id="A0A5C6ZDE4"/>
<evidence type="ECO:0000313" key="3">
    <source>
        <dbReference type="EMBL" id="TXD87540.1"/>
    </source>
</evidence>
<sequence>MKGYDYSRNNLYFVTICVDQMKCCLGQVVDADLIDENHPVGTGRDLSVHSDSKNNPVGTGRDLSARRADAVHPQLKKSKEFSIVPSRKVMELNAYGKIVEERLQWLAGQYQYVVLHNYVVMPNHVHAIIEINKHLVTEVGIKIKSLSELVGAFKSTSSKWIHELNFPGFKWKRSFHDSIIKEDRAHSMISNYISENPNKWINDKFYA</sequence>
<dbReference type="Gene3D" id="3.30.70.1290">
    <property type="entry name" value="Transposase IS200-like"/>
    <property type="match status" value="1"/>
</dbReference>
<evidence type="ECO:0000256" key="1">
    <source>
        <dbReference type="SAM" id="MobiDB-lite"/>
    </source>
</evidence>
<protein>
    <recommendedName>
        <fullName evidence="2">Transposase IS200-like domain-containing protein</fullName>
    </recommendedName>
</protein>
<organism evidence="3 4">
    <name type="scientific">Subsaximicrobium wynnwilliamsii</name>
    <dbReference type="NCBI Taxonomy" id="291179"/>
    <lineage>
        <taxon>Bacteria</taxon>
        <taxon>Pseudomonadati</taxon>
        <taxon>Bacteroidota</taxon>
        <taxon>Flavobacteriia</taxon>
        <taxon>Flavobacteriales</taxon>
        <taxon>Flavobacteriaceae</taxon>
        <taxon>Subsaximicrobium</taxon>
    </lineage>
</organism>
<dbReference type="PANTHER" id="PTHR36966:SF1">
    <property type="entry name" value="REP-ASSOCIATED TYROSINE TRANSPOSASE"/>
    <property type="match status" value="1"/>
</dbReference>
<dbReference type="SUPFAM" id="SSF143422">
    <property type="entry name" value="Transposase IS200-like"/>
    <property type="match status" value="1"/>
</dbReference>
<dbReference type="InterPro" id="IPR036515">
    <property type="entry name" value="Transposase_17_sf"/>
</dbReference>
<dbReference type="SMART" id="SM01321">
    <property type="entry name" value="Y1_Tnp"/>
    <property type="match status" value="1"/>
</dbReference>
<dbReference type="PANTHER" id="PTHR36966">
    <property type="entry name" value="REP-ASSOCIATED TYROSINE TRANSPOSASE"/>
    <property type="match status" value="1"/>
</dbReference>
<dbReference type="GO" id="GO:0043565">
    <property type="term" value="F:sequence-specific DNA binding"/>
    <property type="evidence" value="ECO:0007669"/>
    <property type="project" value="TreeGrafter"/>
</dbReference>
<dbReference type="InterPro" id="IPR052715">
    <property type="entry name" value="RAYT_transposase"/>
</dbReference>
<dbReference type="OrthoDB" id="9794403at2"/>
<evidence type="ECO:0000313" key="4">
    <source>
        <dbReference type="Proteomes" id="UP000321578"/>
    </source>
</evidence>
<feature type="domain" description="Transposase IS200-like" evidence="2">
    <location>
        <begin position="7"/>
        <end position="196"/>
    </location>
</feature>
<dbReference type="Pfam" id="PF01797">
    <property type="entry name" value="Y1_Tnp"/>
    <property type="match status" value="1"/>
</dbReference>
<dbReference type="Proteomes" id="UP000321578">
    <property type="component" value="Unassembled WGS sequence"/>
</dbReference>
<dbReference type="GO" id="GO:0006313">
    <property type="term" value="P:DNA transposition"/>
    <property type="evidence" value="ECO:0007669"/>
    <property type="project" value="InterPro"/>
</dbReference>
<evidence type="ECO:0000259" key="2">
    <source>
        <dbReference type="SMART" id="SM01321"/>
    </source>
</evidence>
<feature type="region of interest" description="Disordered" evidence="1">
    <location>
        <begin position="42"/>
        <end position="63"/>
    </location>
</feature>
<comment type="caution">
    <text evidence="3">The sequence shown here is derived from an EMBL/GenBank/DDBJ whole genome shotgun (WGS) entry which is preliminary data.</text>
</comment>
<gene>
    <name evidence="3" type="ORF">ESY86_16585</name>
</gene>
<dbReference type="InterPro" id="IPR002686">
    <property type="entry name" value="Transposase_17"/>
</dbReference>
<name>A0A5C6ZDE4_9FLAO</name>
<dbReference type="EMBL" id="VORO01000023">
    <property type="protein sequence ID" value="TXD87540.1"/>
    <property type="molecule type" value="Genomic_DNA"/>
</dbReference>
<keyword evidence="4" id="KW-1185">Reference proteome</keyword>
<reference evidence="3 4" key="1">
    <citation type="submission" date="2019-08" db="EMBL/GenBank/DDBJ databases">
        <title>Genomes of Subsaximicrobium wynnwilliamsii strains.</title>
        <authorList>
            <person name="Bowman J.P."/>
        </authorList>
    </citation>
    <scope>NUCLEOTIDE SEQUENCE [LARGE SCALE GENOMIC DNA]</scope>
    <source>
        <strain evidence="3 4">2-80-2</strain>
    </source>
</reference>
<dbReference type="GO" id="GO:0004803">
    <property type="term" value="F:transposase activity"/>
    <property type="evidence" value="ECO:0007669"/>
    <property type="project" value="InterPro"/>
</dbReference>
<proteinExistence type="predicted"/>